<feature type="signal peptide" evidence="1">
    <location>
        <begin position="1"/>
        <end position="23"/>
    </location>
</feature>
<evidence type="ECO:0000313" key="2">
    <source>
        <dbReference type="EMBL" id="KAI3403667.1"/>
    </source>
</evidence>
<organism evidence="2 3">
    <name type="scientific">Candida oxycetoniae</name>
    <dbReference type="NCBI Taxonomy" id="497107"/>
    <lineage>
        <taxon>Eukaryota</taxon>
        <taxon>Fungi</taxon>
        <taxon>Dikarya</taxon>
        <taxon>Ascomycota</taxon>
        <taxon>Saccharomycotina</taxon>
        <taxon>Pichiomycetes</taxon>
        <taxon>Debaryomycetaceae</taxon>
        <taxon>Candida/Lodderomyces clade</taxon>
        <taxon>Candida</taxon>
    </lineage>
</organism>
<dbReference type="EMBL" id="JAHUZD010000122">
    <property type="protein sequence ID" value="KAI3403667.1"/>
    <property type="molecule type" value="Genomic_DNA"/>
</dbReference>
<reference evidence="2" key="1">
    <citation type="journal article" date="2022" name="DNA Res.">
        <title>Genome analysis of five recently described species of the CUG-Ser clade uncovers Candida theae as a new hybrid lineage with pathogenic potential in the Candida parapsilosis species complex.</title>
        <authorList>
            <person name="Mixao V."/>
            <person name="Del Olmo V."/>
            <person name="Hegedusova E."/>
            <person name="Saus E."/>
            <person name="Pryszcz L."/>
            <person name="Cillingova A."/>
            <person name="Nosek J."/>
            <person name="Gabaldon T."/>
        </authorList>
    </citation>
    <scope>NUCLEOTIDE SEQUENCE</scope>
    <source>
        <strain evidence="2">CBS 10844</strain>
    </source>
</reference>
<keyword evidence="3" id="KW-1185">Reference proteome</keyword>
<protein>
    <submittedName>
        <fullName evidence="2">Uncharacterized protein</fullName>
    </submittedName>
</protein>
<evidence type="ECO:0000256" key="1">
    <source>
        <dbReference type="SAM" id="SignalP"/>
    </source>
</evidence>
<accession>A0AAI9WWX9</accession>
<feature type="chain" id="PRO_5042459848" evidence="1">
    <location>
        <begin position="24"/>
        <end position="381"/>
    </location>
</feature>
<keyword evidence="1" id="KW-0732">Signal</keyword>
<gene>
    <name evidence="2" type="ORF">KGF56_003485</name>
</gene>
<sequence length="381" mass="41955">MRVPMLATIIPTTLLLCSQVVRCINFDEYDYILKEISDLDTLDGFESIQMFEKRDDNSTNDAVVSQYTTFFQTLGASGLLPEIINEISSSPEQTQNLVTYLEFFLSGDGGNETSTEGLSINLNMTQILNSVMSSGIIQSTAQYLLVNDASNQFLGNFLGEVLGAPKNVWVGWLLLGLGDGHDLTVDWIADLIVNTTSKANTNEDNMSEINVEQGLPVTPKGQNYDIVIDVNGGREGSQTNYARDDGDDNEYAGSFDKFLNNAINTILQSNIVQSNANDIIVALNQSGIVGPLVLDILKLPNLSNLTNTIASTLYKNGALDGLDLESTYEDAKQKNILSDALEYILTDGYWSPPLAKLFRRIEDTGAYQRLQDNMYGPHKRL</sequence>
<proteinExistence type="predicted"/>
<evidence type="ECO:0000313" key="3">
    <source>
        <dbReference type="Proteomes" id="UP001202479"/>
    </source>
</evidence>
<name>A0AAI9WWX9_9ASCO</name>
<comment type="caution">
    <text evidence="2">The sequence shown here is derived from an EMBL/GenBank/DDBJ whole genome shotgun (WGS) entry which is preliminary data.</text>
</comment>
<dbReference type="RefSeq" id="XP_049179414.1">
    <property type="nucleotide sequence ID" value="XM_049324822.1"/>
</dbReference>
<dbReference type="AlphaFoldDB" id="A0AAI9WWX9"/>
<dbReference type="GeneID" id="73381100"/>
<dbReference type="Proteomes" id="UP001202479">
    <property type="component" value="Unassembled WGS sequence"/>
</dbReference>